<accession>A0A0A9DBM6</accession>
<reference evidence="1" key="2">
    <citation type="journal article" date="2015" name="Data Brief">
        <title>Shoot transcriptome of the giant reed, Arundo donax.</title>
        <authorList>
            <person name="Barrero R.A."/>
            <person name="Guerrero F.D."/>
            <person name="Moolhuijzen P."/>
            <person name="Goolsby J.A."/>
            <person name="Tidwell J."/>
            <person name="Bellgard S.E."/>
            <person name="Bellgard M.I."/>
        </authorList>
    </citation>
    <scope>NUCLEOTIDE SEQUENCE</scope>
    <source>
        <tissue evidence="1">Shoot tissue taken approximately 20 cm above the soil surface</tissue>
    </source>
</reference>
<evidence type="ECO:0000313" key="1">
    <source>
        <dbReference type="EMBL" id="JAD81122.1"/>
    </source>
</evidence>
<sequence length="152" mass="16007">MGSLFLPPGALPQTSSQRSSMACGLLLPTGAAAAALWPRLLLLLPVPCRSSATKEQQHRVPCMNQFDPEFLLNAVRSHRSRRLVCCTSSGSSAEVAAPSRPAIVSTAHSDLLSTGCCMDSVPGALIIISGYWIGPDVDDGCGNVEAMLQRIT</sequence>
<dbReference type="EMBL" id="GBRH01216773">
    <property type="protein sequence ID" value="JAD81122.1"/>
    <property type="molecule type" value="Transcribed_RNA"/>
</dbReference>
<name>A0A0A9DBM6_ARUDO</name>
<organism evidence="1">
    <name type="scientific">Arundo donax</name>
    <name type="common">Giant reed</name>
    <name type="synonym">Donax arundinaceus</name>
    <dbReference type="NCBI Taxonomy" id="35708"/>
    <lineage>
        <taxon>Eukaryota</taxon>
        <taxon>Viridiplantae</taxon>
        <taxon>Streptophyta</taxon>
        <taxon>Embryophyta</taxon>
        <taxon>Tracheophyta</taxon>
        <taxon>Spermatophyta</taxon>
        <taxon>Magnoliopsida</taxon>
        <taxon>Liliopsida</taxon>
        <taxon>Poales</taxon>
        <taxon>Poaceae</taxon>
        <taxon>PACMAD clade</taxon>
        <taxon>Arundinoideae</taxon>
        <taxon>Arundineae</taxon>
        <taxon>Arundo</taxon>
    </lineage>
</organism>
<dbReference type="AlphaFoldDB" id="A0A0A9DBM6"/>
<reference evidence="1" key="1">
    <citation type="submission" date="2014-09" db="EMBL/GenBank/DDBJ databases">
        <authorList>
            <person name="Magalhaes I.L.F."/>
            <person name="Oliveira U."/>
            <person name="Santos F.R."/>
            <person name="Vidigal T.H.D.A."/>
            <person name="Brescovit A.D."/>
            <person name="Santos A.J."/>
        </authorList>
    </citation>
    <scope>NUCLEOTIDE SEQUENCE</scope>
    <source>
        <tissue evidence="1">Shoot tissue taken approximately 20 cm above the soil surface</tissue>
    </source>
</reference>
<proteinExistence type="predicted"/>
<protein>
    <submittedName>
        <fullName evidence="1">Uncharacterized protein</fullName>
    </submittedName>
</protein>